<dbReference type="Pfam" id="PF13807">
    <property type="entry name" value="GNVR"/>
    <property type="match status" value="1"/>
</dbReference>
<protein>
    <submittedName>
        <fullName evidence="4">Chain length determinant protein EpsF</fullName>
    </submittedName>
</protein>
<evidence type="ECO:0000313" key="4">
    <source>
        <dbReference type="RefSeq" id="WP_051378107.1"/>
    </source>
</evidence>
<evidence type="ECO:0000259" key="2">
    <source>
        <dbReference type="Pfam" id="PF13807"/>
    </source>
</evidence>
<dbReference type="GO" id="GO:0004713">
    <property type="term" value="F:protein tyrosine kinase activity"/>
    <property type="evidence" value="ECO:0007669"/>
    <property type="project" value="TreeGrafter"/>
</dbReference>
<feature type="coiled-coil region" evidence="1">
    <location>
        <begin position="173"/>
        <end position="230"/>
    </location>
</feature>
<name>A0A8B6X8W6_9BURK</name>
<dbReference type="OrthoDB" id="8559110at2"/>
<dbReference type="GO" id="GO:0005886">
    <property type="term" value="C:plasma membrane"/>
    <property type="evidence" value="ECO:0007669"/>
    <property type="project" value="TreeGrafter"/>
</dbReference>
<feature type="domain" description="Tyrosine-protein kinase G-rich" evidence="2">
    <location>
        <begin position="347"/>
        <end position="419"/>
    </location>
</feature>
<dbReference type="PANTHER" id="PTHR32309">
    <property type="entry name" value="TYROSINE-PROTEIN KINASE"/>
    <property type="match status" value="1"/>
</dbReference>
<feature type="coiled-coil region" evidence="1">
    <location>
        <begin position="284"/>
        <end position="357"/>
    </location>
</feature>
<organism evidence="3 4">
    <name type="scientific">Derxia gummosa DSM 723</name>
    <dbReference type="NCBI Taxonomy" id="1121388"/>
    <lineage>
        <taxon>Bacteria</taxon>
        <taxon>Pseudomonadati</taxon>
        <taxon>Pseudomonadota</taxon>
        <taxon>Betaproteobacteria</taxon>
        <taxon>Burkholderiales</taxon>
        <taxon>Alcaligenaceae</taxon>
        <taxon>Derxia</taxon>
    </lineage>
</organism>
<dbReference type="InterPro" id="IPR032807">
    <property type="entry name" value="GNVR"/>
</dbReference>
<dbReference type="NCBIfam" id="TIGR03017">
    <property type="entry name" value="EpsF"/>
    <property type="match status" value="1"/>
</dbReference>
<reference evidence="4" key="2">
    <citation type="submission" date="2025-08" db="UniProtKB">
        <authorList>
            <consortium name="RefSeq"/>
        </authorList>
    </citation>
    <scope>IDENTIFICATION</scope>
</reference>
<keyword evidence="3" id="KW-1185">Reference proteome</keyword>
<dbReference type="InterPro" id="IPR017468">
    <property type="entry name" value="Chain_len_reg_EpsF"/>
</dbReference>
<evidence type="ECO:0000313" key="3">
    <source>
        <dbReference type="Proteomes" id="UP000675920"/>
    </source>
</evidence>
<proteinExistence type="predicted"/>
<reference evidence="4" key="1">
    <citation type="journal article" date="2003" name="Microbiology">
        <title>Genes involved in the synthesis of the exopolysaccharide methanolan by the obligate methylotroph Methylobacillus sp strain 12S.</title>
        <authorList>
            <person name="Yoshida T."/>
            <person name="Ayabe Y."/>
            <person name="Yasunaga M."/>
            <person name="Usami Y."/>
            <person name="Habe H."/>
            <person name="Nojiri H."/>
            <person name="Omori T."/>
        </authorList>
    </citation>
    <scope>NUCLEOTIDE SEQUENCE</scope>
</reference>
<sequence>MSLPQLLVILRVHRKLTLRILFITVLLAIVGTKLVAKQYTATGAVLVDIKSPDPVAGVVLPSALAPGYMSTEVDLMSSERVARRAITLLGLENDAEMRAKWEADTKGVGDYMSWLTDLLQLKLDIKPSRDSGVVSYSYVSGSPEFASMLVNAFMQAYIDTTAELRVERARTSNNFFDERAKQLRDNLEQAQSRLAEYQRNARLITTDEQLDVENARLAALTNQLVQLQTAGAQVSSRLRQAGNADVMSEAMSNPVVSALTTAISQGEADARQLAERLGPEHPALREARAKLTQLREQRDLEVRRVIGALNVDGSSSDDRIVTLQRLIDEQRNRLLELKSRRDEAAVLKRDVESAQRAYDAVLARVGETSLASQNTMTNVTIVKYASTPPVPSGPKLGRNLGLGIFVGLMFGVMASIARELLDRRIHTPEDIAVLLRQPVLGVIPPPLAPPTRLRRIVGRLPLRRFAAPRNLLVRSRA</sequence>
<gene>
    <name evidence="4" type="primary">epsF</name>
</gene>
<keyword evidence="1" id="KW-0175">Coiled coil</keyword>
<dbReference type="Proteomes" id="UP000675920">
    <property type="component" value="Unplaced"/>
</dbReference>
<accession>A0A8B6X8W6</accession>
<dbReference type="RefSeq" id="WP_051378107.1">
    <property type="nucleotide sequence ID" value="NZ_AXWS01000007.1"/>
</dbReference>
<dbReference type="InterPro" id="IPR050445">
    <property type="entry name" value="Bact_polysacc_biosynth/exp"/>
</dbReference>
<dbReference type="PANTHER" id="PTHR32309:SF13">
    <property type="entry name" value="FERRIC ENTEROBACTIN TRANSPORT PROTEIN FEPE"/>
    <property type="match status" value="1"/>
</dbReference>
<dbReference type="AlphaFoldDB" id="A0A8B6X8W6"/>
<evidence type="ECO:0000256" key="1">
    <source>
        <dbReference type="SAM" id="Coils"/>
    </source>
</evidence>